<comment type="similarity">
    <text evidence="2">Belongs to the glycosyl hydrolase 33 family.</text>
</comment>
<gene>
    <name evidence="9" type="ORF">D7294_00430</name>
</gene>
<proteinExistence type="inferred from homology"/>
<evidence type="ECO:0000313" key="10">
    <source>
        <dbReference type="Proteomes" id="UP000272474"/>
    </source>
</evidence>
<evidence type="ECO:0000256" key="2">
    <source>
        <dbReference type="ARBA" id="ARBA00009348"/>
    </source>
</evidence>
<protein>
    <recommendedName>
        <fullName evidence="3">exo-alpha-sialidase</fullName>
        <ecNumber evidence="3">3.2.1.18</ecNumber>
    </recommendedName>
</protein>
<evidence type="ECO:0000259" key="7">
    <source>
        <dbReference type="SMART" id="SM00282"/>
    </source>
</evidence>
<keyword evidence="4 6" id="KW-0732">Signal</keyword>
<evidence type="ECO:0000256" key="4">
    <source>
        <dbReference type="ARBA" id="ARBA00022729"/>
    </source>
</evidence>
<dbReference type="CDD" id="cd00110">
    <property type="entry name" value="LamG"/>
    <property type="match status" value="1"/>
</dbReference>
<evidence type="ECO:0000256" key="5">
    <source>
        <dbReference type="ARBA" id="ARBA00023157"/>
    </source>
</evidence>
<dbReference type="EMBL" id="RBAL01000001">
    <property type="protein sequence ID" value="RKN46729.1"/>
    <property type="molecule type" value="Genomic_DNA"/>
</dbReference>
<reference evidence="9 10" key="1">
    <citation type="journal article" date="2014" name="Int. J. Syst. Evol. Microbiol.">
        <title>Streptomyces hoynatensis sp. nov., isolated from deep marine sediment.</title>
        <authorList>
            <person name="Veyisoglu A."/>
            <person name="Sahin N."/>
        </authorList>
    </citation>
    <scope>NUCLEOTIDE SEQUENCE [LARGE SCALE GENOMIC DNA]</scope>
    <source>
        <strain evidence="9 10">KCTC 29097</strain>
    </source>
</reference>
<feature type="domain" description="Laminin G" evidence="7">
    <location>
        <begin position="454"/>
        <end position="589"/>
    </location>
</feature>
<dbReference type="GO" id="GO:0004308">
    <property type="term" value="F:exo-alpha-sialidase activity"/>
    <property type="evidence" value="ECO:0007669"/>
    <property type="project" value="UniProtKB-EC"/>
</dbReference>
<dbReference type="OrthoDB" id="7294637at2"/>
<evidence type="ECO:0000256" key="3">
    <source>
        <dbReference type="ARBA" id="ARBA00012733"/>
    </source>
</evidence>
<sequence>MPSVRRSLAVLGCAAALLSGPLPAWGAEATGFEQQVLFKAAQEEGYACFRIPAIVETTRGTLLAFAEGRRDNCGDAGDIDLVLKRSHDGGRTWGPLEVVDEGGGDTHGNPAPVVDARTGRILLASTRNPGRDDAGNCDVPCAREPYLQYSDDDGETWSRPESLAEELRPEEWNSWYATGPLHGIQLTRGAHAGRLLFTLNAESFAGGRITANHAALAYSDDGGAGWQLGATDTWPVAADGTFRQKPSESAVVERSDGSLYVSAREQDGTDLGHRAAAVSEDGGESFAAPFAAIPDLYAPEVQGSLLSLPADDGSPRLLFASPADPDRRRTMMIRSSWDEGATWDAVDRGTLVSADWAGYSDLVLVEPGTVGLLYEGGTADARDEIRFARFTRDWLAPRRGPDPVTGDAATGAAPATVLGAPALTAGRYGRGMAFDGADDAVRLPYRETLPLGSGDFTVSLWFRYAATSGTHPFLWMGGVGTSAPQVWVRGEPANGRIRALMTAQQGASAPASAYADTSQAYNDGQWHHLSLVRADGRLTLSVDGAAAAGVADVPGSVSRGSTFGVHLGQRPDNLMRLTGALDEVRVYDRALTPAQLRGLRERNAAPGGEVLALPLDRVRQPRG</sequence>
<evidence type="ECO:0000256" key="1">
    <source>
        <dbReference type="ARBA" id="ARBA00000427"/>
    </source>
</evidence>
<dbReference type="SMART" id="SM00282">
    <property type="entry name" value="LamG"/>
    <property type="match status" value="1"/>
</dbReference>
<dbReference type="SUPFAM" id="SSF49899">
    <property type="entry name" value="Concanavalin A-like lectins/glucanases"/>
    <property type="match status" value="1"/>
</dbReference>
<feature type="domain" description="LamG-like jellyroll fold" evidence="8">
    <location>
        <begin position="454"/>
        <end position="594"/>
    </location>
</feature>
<dbReference type="GO" id="GO:0006689">
    <property type="term" value="P:ganglioside catabolic process"/>
    <property type="evidence" value="ECO:0007669"/>
    <property type="project" value="TreeGrafter"/>
</dbReference>
<dbReference type="Pfam" id="PF13088">
    <property type="entry name" value="BNR_2"/>
    <property type="match status" value="1"/>
</dbReference>
<dbReference type="InterPro" id="IPR006558">
    <property type="entry name" value="LamG-like"/>
</dbReference>
<dbReference type="InterPro" id="IPR026856">
    <property type="entry name" value="Sialidase_fam"/>
</dbReference>
<dbReference type="Gene3D" id="2.120.10.10">
    <property type="match status" value="1"/>
</dbReference>
<keyword evidence="10" id="KW-1185">Reference proteome</keyword>
<organism evidence="9 10">
    <name type="scientific">Streptomyces hoynatensis</name>
    <dbReference type="NCBI Taxonomy" id="1141874"/>
    <lineage>
        <taxon>Bacteria</taxon>
        <taxon>Bacillati</taxon>
        <taxon>Actinomycetota</taxon>
        <taxon>Actinomycetes</taxon>
        <taxon>Kitasatosporales</taxon>
        <taxon>Streptomycetaceae</taxon>
        <taxon>Streptomyces</taxon>
    </lineage>
</organism>
<dbReference type="Pfam" id="PF13385">
    <property type="entry name" value="Laminin_G_3"/>
    <property type="match status" value="1"/>
</dbReference>
<dbReference type="Gene3D" id="2.60.120.200">
    <property type="match status" value="1"/>
</dbReference>
<feature type="chain" id="PRO_5017407926" description="exo-alpha-sialidase" evidence="6">
    <location>
        <begin position="27"/>
        <end position="623"/>
    </location>
</feature>
<dbReference type="AlphaFoldDB" id="A0A3A9ZEV7"/>
<keyword evidence="5" id="KW-1015">Disulfide bond</keyword>
<dbReference type="RefSeq" id="WP_120674207.1">
    <property type="nucleotide sequence ID" value="NZ_RBAL01000001.1"/>
</dbReference>
<evidence type="ECO:0000256" key="6">
    <source>
        <dbReference type="SAM" id="SignalP"/>
    </source>
</evidence>
<dbReference type="CDD" id="cd15482">
    <property type="entry name" value="Sialidase_non-viral"/>
    <property type="match status" value="1"/>
</dbReference>
<dbReference type="GO" id="GO:0009313">
    <property type="term" value="P:oligosaccharide catabolic process"/>
    <property type="evidence" value="ECO:0007669"/>
    <property type="project" value="TreeGrafter"/>
</dbReference>
<dbReference type="Proteomes" id="UP000272474">
    <property type="component" value="Unassembled WGS sequence"/>
</dbReference>
<accession>A0A3A9ZEV7</accession>
<dbReference type="EC" id="3.2.1.18" evidence="3"/>
<dbReference type="GO" id="GO:0005737">
    <property type="term" value="C:cytoplasm"/>
    <property type="evidence" value="ECO:0007669"/>
    <property type="project" value="TreeGrafter"/>
</dbReference>
<dbReference type="InterPro" id="IPR001791">
    <property type="entry name" value="Laminin_G"/>
</dbReference>
<feature type="signal peptide" evidence="6">
    <location>
        <begin position="1"/>
        <end position="26"/>
    </location>
</feature>
<dbReference type="PANTHER" id="PTHR10628">
    <property type="entry name" value="SIALIDASE"/>
    <property type="match status" value="1"/>
</dbReference>
<name>A0A3A9ZEV7_9ACTN</name>
<dbReference type="GO" id="GO:0016020">
    <property type="term" value="C:membrane"/>
    <property type="evidence" value="ECO:0007669"/>
    <property type="project" value="TreeGrafter"/>
</dbReference>
<evidence type="ECO:0000313" key="9">
    <source>
        <dbReference type="EMBL" id="RKN46729.1"/>
    </source>
</evidence>
<comment type="caution">
    <text evidence="9">The sequence shown here is derived from an EMBL/GenBank/DDBJ whole genome shotgun (WGS) entry which is preliminary data.</text>
</comment>
<dbReference type="InterPro" id="IPR013320">
    <property type="entry name" value="ConA-like_dom_sf"/>
</dbReference>
<dbReference type="InterPro" id="IPR011040">
    <property type="entry name" value="Sialidase"/>
</dbReference>
<dbReference type="InterPro" id="IPR036278">
    <property type="entry name" value="Sialidase_sf"/>
</dbReference>
<dbReference type="PANTHER" id="PTHR10628:SF30">
    <property type="entry name" value="EXO-ALPHA-SIALIDASE"/>
    <property type="match status" value="1"/>
</dbReference>
<comment type="catalytic activity">
    <reaction evidence="1">
        <text>Hydrolysis of alpha-(2-&gt;3)-, alpha-(2-&gt;6)-, alpha-(2-&gt;8)- glycosidic linkages of terminal sialic acid residues in oligosaccharides, glycoproteins, glycolipids, colominic acid and synthetic substrates.</text>
        <dbReference type="EC" id="3.2.1.18"/>
    </reaction>
</comment>
<dbReference type="SMART" id="SM00560">
    <property type="entry name" value="LamGL"/>
    <property type="match status" value="1"/>
</dbReference>
<evidence type="ECO:0000259" key="8">
    <source>
        <dbReference type="SMART" id="SM00560"/>
    </source>
</evidence>
<dbReference type="SUPFAM" id="SSF50939">
    <property type="entry name" value="Sialidases"/>
    <property type="match status" value="1"/>
</dbReference>